<dbReference type="InterPro" id="IPR036995">
    <property type="entry name" value="MPG_sf"/>
</dbReference>
<dbReference type="SUPFAM" id="SSF50486">
    <property type="entry name" value="FMT C-terminal domain-like"/>
    <property type="match status" value="1"/>
</dbReference>
<dbReference type="STRING" id="1802301.A2664_02675"/>
<dbReference type="Pfam" id="PF02245">
    <property type="entry name" value="Pur_DNA_glyco"/>
    <property type="match status" value="2"/>
</dbReference>
<keyword evidence="3 5" id="KW-0378">Hydrolase</keyword>
<keyword evidence="4 5" id="KW-0234">DNA repair</keyword>
<proteinExistence type="inferred from homology"/>
<dbReference type="InterPro" id="IPR003180">
    <property type="entry name" value="MPG"/>
</dbReference>
<evidence type="ECO:0000256" key="3">
    <source>
        <dbReference type="ARBA" id="ARBA00022801"/>
    </source>
</evidence>
<name>A0A1G2M3S3_9BACT</name>
<dbReference type="GO" id="GO:0003677">
    <property type="term" value="F:DNA binding"/>
    <property type="evidence" value="ECO:0007669"/>
    <property type="project" value="InterPro"/>
</dbReference>
<evidence type="ECO:0000256" key="1">
    <source>
        <dbReference type="ARBA" id="ARBA00009232"/>
    </source>
</evidence>
<dbReference type="PANTHER" id="PTHR10429">
    <property type="entry name" value="DNA-3-METHYLADENINE GLYCOSYLASE"/>
    <property type="match status" value="1"/>
</dbReference>
<protein>
    <recommendedName>
        <fullName evidence="5">Putative 3-methyladenine DNA glycosylase</fullName>
        <ecNumber evidence="5">3.2.2.-</ecNumber>
    </recommendedName>
</protein>
<dbReference type="InterPro" id="IPR011034">
    <property type="entry name" value="Formyl_transferase-like_C_sf"/>
</dbReference>
<keyword evidence="6" id="KW-0472">Membrane</keyword>
<feature type="transmembrane region" description="Helical" evidence="6">
    <location>
        <begin position="65"/>
        <end position="85"/>
    </location>
</feature>
<reference evidence="7 8" key="1">
    <citation type="journal article" date="2016" name="Nat. Commun.">
        <title>Thousands of microbial genomes shed light on interconnected biogeochemical processes in an aquifer system.</title>
        <authorList>
            <person name="Anantharaman K."/>
            <person name="Brown C.T."/>
            <person name="Hug L.A."/>
            <person name="Sharon I."/>
            <person name="Castelle C.J."/>
            <person name="Probst A.J."/>
            <person name="Thomas B.C."/>
            <person name="Singh A."/>
            <person name="Wilkins M.J."/>
            <person name="Karaoz U."/>
            <person name="Brodie E.L."/>
            <person name="Williams K.H."/>
            <person name="Hubbard S.S."/>
            <person name="Banfield J.F."/>
        </authorList>
    </citation>
    <scope>NUCLEOTIDE SEQUENCE [LARGE SCALE GENOMIC DNA]</scope>
</reference>
<dbReference type="Proteomes" id="UP000178873">
    <property type="component" value="Unassembled WGS sequence"/>
</dbReference>
<evidence type="ECO:0000256" key="5">
    <source>
        <dbReference type="HAMAP-Rule" id="MF_00527"/>
    </source>
</evidence>
<comment type="similarity">
    <text evidence="1 5">Belongs to the DNA glycosylase MPG family.</text>
</comment>
<keyword evidence="6" id="KW-1133">Transmembrane helix</keyword>
<evidence type="ECO:0000313" key="7">
    <source>
        <dbReference type="EMBL" id="OHA18518.1"/>
    </source>
</evidence>
<sequence length="173" mass="19476">MSVMLGKSFFNRSAVKVAHDLIGCVLVRRVRGRTRRFLITEVEAYEGPKDLASHASRGKTKRNEIMFGPAGYIYVYFVYGMHWMLNIVTGKKDYPAAVLIRDIEGYSGPARLTKALSITGELNCKLLGKKIGLWIESGMSISSKNILRTPRIGVAYAGPVWSKKLYRFLLKEK</sequence>
<dbReference type="EC" id="3.2.2.-" evidence="5"/>
<dbReference type="AlphaFoldDB" id="A0A1G2M3S3"/>
<keyword evidence="2 5" id="KW-0227">DNA damage</keyword>
<evidence type="ECO:0000256" key="2">
    <source>
        <dbReference type="ARBA" id="ARBA00022763"/>
    </source>
</evidence>
<dbReference type="PANTHER" id="PTHR10429:SF0">
    <property type="entry name" value="DNA-3-METHYLADENINE GLYCOSYLASE"/>
    <property type="match status" value="1"/>
</dbReference>
<dbReference type="Gene3D" id="3.10.300.10">
    <property type="entry name" value="Methylpurine-DNA glycosylase (MPG)"/>
    <property type="match status" value="2"/>
</dbReference>
<accession>A0A1G2M3S3</accession>
<evidence type="ECO:0000256" key="6">
    <source>
        <dbReference type="SAM" id="Phobius"/>
    </source>
</evidence>
<organism evidence="7 8">
    <name type="scientific">Candidatus Taylorbacteria bacterium RIFCSPHIGHO2_01_FULL_46_22b</name>
    <dbReference type="NCBI Taxonomy" id="1802301"/>
    <lineage>
        <taxon>Bacteria</taxon>
        <taxon>Candidatus Tayloriibacteriota</taxon>
    </lineage>
</organism>
<keyword evidence="6" id="KW-0812">Transmembrane</keyword>
<dbReference type="CDD" id="cd00540">
    <property type="entry name" value="AAG"/>
    <property type="match status" value="1"/>
</dbReference>
<dbReference type="HAMAP" id="MF_00527">
    <property type="entry name" value="3MGH"/>
    <property type="match status" value="1"/>
</dbReference>
<gene>
    <name evidence="7" type="ORF">A2664_02675</name>
</gene>
<dbReference type="GO" id="GO:0003905">
    <property type="term" value="F:alkylbase DNA N-glycosylase activity"/>
    <property type="evidence" value="ECO:0007669"/>
    <property type="project" value="InterPro"/>
</dbReference>
<comment type="caution">
    <text evidence="7">The sequence shown here is derived from an EMBL/GenBank/DDBJ whole genome shotgun (WGS) entry which is preliminary data.</text>
</comment>
<dbReference type="EMBL" id="MHRF01000004">
    <property type="protein sequence ID" value="OHA18518.1"/>
    <property type="molecule type" value="Genomic_DNA"/>
</dbReference>
<evidence type="ECO:0000256" key="4">
    <source>
        <dbReference type="ARBA" id="ARBA00023204"/>
    </source>
</evidence>
<dbReference type="GO" id="GO:0006284">
    <property type="term" value="P:base-excision repair"/>
    <property type="evidence" value="ECO:0007669"/>
    <property type="project" value="InterPro"/>
</dbReference>
<dbReference type="NCBIfam" id="TIGR00567">
    <property type="entry name" value="3mg"/>
    <property type="match status" value="1"/>
</dbReference>
<evidence type="ECO:0000313" key="8">
    <source>
        <dbReference type="Proteomes" id="UP000178873"/>
    </source>
</evidence>